<dbReference type="InterPro" id="IPR027463">
    <property type="entry name" value="AcrB_DN_DC_subdom"/>
</dbReference>
<dbReference type="FunFam" id="1.20.1640.10:FF:000001">
    <property type="entry name" value="Efflux pump membrane transporter"/>
    <property type="match status" value="1"/>
</dbReference>
<dbReference type="NCBIfam" id="NF000282">
    <property type="entry name" value="RND_permease_1"/>
    <property type="match status" value="1"/>
</dbReference>
<dbReference type="GO" id="GO:0009636">
    <property type="term" value="P:response to toxic substance"/>
    <property type="evidence" value="ECO:0007669"/>
    <property type="project" value="UniProtKB-ARBA"/>
</dbReference>
<keyword evidence="11" id="KW-1185">Reference proteome</keyword>
<dbReference type="PANTHER" id="PTHR32063:SF13">
    <property type="entry name" value="MULTIDRUG EFFLUX PUMP SUBUNIT ACRB-RELATED"/>
    <property type="match status" value="1"/>
</dbReference>
<dbReference type="RefSeq" id="WP_005872701.1">
    <property type="nucleotide sequence ID" value="NZ_ACYG01000030.1"/>
</dbReference>
<feature type="transmembrane region" description="Helical" evidence="9">
    <location>
        <begin position="924"/>
        <end position="948"/>
    </location>
</feature>
<dbReference type="Gene3D" id="3.30.70.1430">
    <property type="entry name" value="Multidrug efflux transporter AcrB pore domain"/>
    <property type="match status" value="2"/>
</dbReference>
<feature type="transmembrane region" description="Helical" evidence="9">
    <location>
        <begin position="441"/>
        <end position="461"/>
    </location>
</feature>
<accession>C8PKC5</accession>
<sequence length="1052" mass="115014">MFSKFFINRPVFACVVSIIIVIAGVLALKNSSVEEYPQLTPPQIVVSATYSGADAQTIADVVAAPLENAINGVENMIYMESSASSSGDVRINVYFQIGTNPADAKVNVNNRVTPALTLLPDEVRRYGVTVTERSSTMLEVLAFYDPSEQMDVVEMQNYVAINVVDELKRVSGVGEAQALGTKDYAMRIWVKPELLKKFNVTTAEIIAAISEQNSQYAAGKMGEQPMNLGNPYVYAIKPEGRLKTVEEFENIIIRAQKDGNFLRVKDVAEVKLGGASYNISAKFNGKEMVPVLIFMQSGANALAVVEAVNKRIDELKPNFPGELTYDVAYDTTSFVKVSIEEVIHTFIEALILVIIVMYMFLGNLRATIIPTLAAPVSICGAFIGIYAFGFSINLITLFALILAIGIVVDDAIIVIENVERILHEEPDLSVKEATTKAMGEIVAPVISIVLVLSAVFVPVAFMEGFTGVMQRQFALTLVASVCFSGFVALTLTPALCALILQKKESEPFFFIRWFNNLFSISTKIYAAGVGMVLRHVLISLVFVGIIIYAMVKLLVLTPSGLVPNEDKGSIMAMTTLPSASTLPRTEADQDFIASIAKKYPNVKDITQITGYDMLAGALRENAGAFFMKLKDWKDRPGDENSNFALAAALNGQLYGADRNSMTYVVTPPPIMGLSLTGGFELYAQSTTGKSYDEIRADMDRVTAKANQHPALKLVRTTLDTDFPQYKLYLDKEKIKMLGVKIADIFTVLNSTIGQYYINDFNLLGRTFKVYIRATQNYRDDPNDLKSLYVRSGSGDLIALNSLVRLERSLGPDSVNRFNAFPAAQIMGEPNTGYTSGQAIAAIQEVIKEELPSGYSIGWAGSAYQEVSETGKGAQAFVFGMIFVFLILAAQYERWLMPLAVLTAVPFSVFGALVFTYFRGLNNDIYFQIGLLLLIGLAAKNAILIVEFAMNEHLNNHRPIAEAAVEAAKMRFRPIVMTSLAFGLGVLPMVIATGAGAASRHALGTGVVGGMLAASTIAIFFVPLFFYLLESFNAWLDRRGKKAQTNEVNDENK</sequence>
<dbReference type="Pfam" id="PF00873">
    <property type="entry name" value="ACR_tran"/>
    <property type="match status" value="1"/>
</dbReference>
<feature type="transmembrane region" description="Helical" evidence="9">
    <location>
        <begin position="394"/>
        <end position="415"/>
    </location>
</feature>
<gene>
    <name evidence="10" type="ORF">CAMGR0001_0140</name>
</gene>
<keyword evidence="3" id="KW-0813">Transport</keyword>
<dbReference type="OrthoDB" id="9759330at2"/>
<feature type="transmembrane region" description="Helical" evidence="9">
    <location>
        <begin position="898"/>
        <end position="918"/>
    </location>
</feature>
<dbReference type="GO" id="GO:0042910">
    <property type="term" value="F:xenobiotic transmembrane transporter activity"/>
    <property type="evidence" value="ECO:0007669"/>
    <property type="project" value="TreeGrafter"/>
</dbReference>
<evidence type="ECO:0000256" key="8">
    <source>
        <dbReference type="ARBA" id="ARBA00023136"/>
    </source>
</evidence>
<feature type="transmembrane region" description="Helical" evidence="9">
    <location>
        <begin position="1006"/>
        <end position="1028"/>
    </location>
</feature>
<dbReference type="Proteomes" id="UP000005709">
    <property type="component" value="Unassembled WGS sequence"/>
</dbReference>
<dbReference type="PRINTS" id="PR00702">
    <property type="entry name" value="ACRIFLAVINRP"/>
</dbReference>
<dbReference type="PANTHER" id="PTHR32063">
    <property type="match status" value="1"/>
</dbReference>
<dbReference type="EMBL" id="ACYG01000030">
    <property type="protein sequence ID" value="EEV16534.1"/>
    <property type="molecule type" value="Genomic_DNA"/>
</dbReference>
<reference evidence="10 11" key="1">
    <citation type="submission" date="2009-07" db="EMBL/GenBank/DDBJ databases">
        <authorList>
            <person name="Madupu R."/>
            <person name="Sebastian Y."/>
            <person name="Durkin A.S."/>
            <person name="Torralba M."/>
            <person name="Methe B."/>
            <person name="Sutton G.G."/>
            <person name="Strausberg R.L."/>
            <person name="Nelson K.E."/>
        </authorList>
    </citation>
    <scope>NUCLEOTIDE SEQUENCE [LARGE SCALE GENOMIC DNA]</scope>
    <source>
        <strain evidence="10 11">RM3268</strain>
    </source>
</reference>
<keyword evidence="6 9" id="KW-0812">Transmembrane</keyword>
<evidence type="ECO:0000256" key="3">
    <source>
        <dbReference type="ARBA" id="ARBA00022448"/>
    </source>
</evidence>
<dbReference type="FunFam" id="3.30.70.1430:FF:000001">
    <property type="entry name" value="Efflux pump membrane transporter"/>
    <property type="match status" value="1"/>
</dbReference>
<dbReference type="NCBIfam" id="TIGR00915">
    <property type="entry name" value="2A0602"/>
    <property type="match status" value="1"/>
</dbReference>
<dbReference type="Gene3D" id="3.30.70.1320">
    <property type="entry name" value="Multidrug efflux transporter AcrB pore domain like"/>
    <property type="match status" value="1"/>
</dbReference>
<feature type="transmembrane region" description="Helical" evidence="9">
    <location>
        <begin position="974"/>
        <end position="994"/>
    </location>
</feature>
<feature type="transmembrane region" description="Helical" evidence="9">
    <location>
        <begin position="873"/>
        <end position="891"/>
    </location>
</feature>
<comment type="subcellular location">
    <subcellularLocation>
        <location evidence="1">Cell inner membrane</location>
        <topology evidence="1">Multi-pass membrane protein</topology>
    </subcellularLocation>
</comment>
<evidence type="ECO:0000256" key="4">
    <source>
        <dbReference type="ARBA" id="ARBA00022475"/>
    </source>
</evidence>
<proteinExistence type="inferred from homology"/>
<dbReference type="Gene3D" id="1.20.1640.10">
    <property type="entry name" value="Multidrug efflux transporter AcrB transmembrane domain"/>
    <property type="match status" value="2"/>
</dbReference>
<protein>
    <submittedName>
        <fullName evidence="10">RND transporter, HAE1 family</fullName>
    </submittedName>
</protein>
<keyword evidence="4" id="KW-1003">Cell membrane</keyword>
<dbReference type="STRING" id="824.CGRAC_2086"/>
<dbReference type="SUPFAM" id="SSF82714">
    <property type="entry name" value="Multidrug efflux transporter AcrB TolC docking domain, DN and DC subdomains"/>
    <property type="match status" value="2"/>
</dbReference>
<dbReference type="Gene3D" id="3.30.70.1440">
    <property type="entry name" value="Multidrug efflux transporter AcrB pore domain"/>
    <property type="match status" value="1"/>
</dbReference>
<evidence type="ECO:0000256" key="1">
    <source>
        <dbReference type="ARBA" id="ARBA00004429"/>
    </source>
</evidence>
<dbReference type="AlphaFoldDB" id="C8PKC5"/>
<dbReference type="SUPFAM" id="SSF82866">
    <property type="entry name" value="Multidrug efflux transporter AcrB transmembrane domain"/>
    <property type="match status" value="2"/>
</dbReference>
<dbReference type="InterPro" id="IPR001036">
    <property type="entry name" value="Acrflvin-R"/>
</dbReference>
<feature type="transmembrane region" description="Helical" evidence="9">
    <location>
        <begin position="473"/>
        <end position="500"/>
    </location>
</feature>
<dbReference type="InterPro" id="IPR004764">
    <property type="entry name" value="MdtF-like"/>
</dbReference>
<keyword evidence="8 9" id="KW-0472">Membrane</keyword>
<dbReference type="SUPFAM" id="SSF82693">
    <property type="entry name" value="Multidrug efflux transporter AcrB pore domain, PN1, PN2, PC1 and PC2 subdomains"/>
    <property type="match status" value="3"/>
</dbReference>
<dbReference type="eggNOG" id="COG0841">
    <property type="taxonomic scope" value="Bacteria"/>
</dbReference>
<comment type="similarity">
    <text evidence="2">Belongs to the resistance-nodulation-cell division (RND) (TC 2.A.6) family.</text>
</comment>
<organism evidence="10 11">
    <name type="scientific">Campylobacter gracilis RM3268</name>
    <dbReference type="NCBI Taxonomy" id="553220"/>
    <lineage>
        <taxon>Bacteria</taxon>
        <taxon>Pseudomonadati</taxon>
        <taxon>Campylobacterota</taxon>
        <taxon>Epsilonproteobacteria</taxon>
        <taxon>Campylobacterales</taxon>
        <taxon>Campylobacteraceae</taxon>
        <taxon>Campylobacter</taxon>
    </lineage>
</organism>
<feature type="transmembrane region" description="Helical" evidence="9">
    <location>
        <begin position="342"/>
        <end position="361"/>
    </location>
</feature>
<dbReference type="GO" id="GO:0015562">
    <property type="term" value="F:efflux transmembrane transporter activity"/>
    <property type="evidence" value="ECO:0007669"/>
    <property type="project" value="InterPro"/>
</dbReference>
<name>C8PKC5_9BACT</name>
<dbReference type="GO" id="GO:0005886">
    <property type="term" value="C:plasma membrane"/>
    <property type="evidence" value="ECO:0007669"/>
    <property type="project" value="UniProtKB-SubCell"/>
</dbReference>
<evidence type="ECO:0000256" key="9">
    <source>
        <dbReference type="SAM" id="Phobius"/>
    </source>
</evidence>
<evidence type="ECO:0000256" key="7">
    <source>
        <dbReference type="ARBA" id="ARBA00022989"/>
    </source>
</evidence>
<comment type="caution">
    <text evidence="10">The sequence shown here is derived from an EMBL/GenBank/DDBJ whole genome shotgun (WGS) entry which is preliminary data.</text>
</comment>
<evidence type="ECO:0000313" key="11">
    <source>
        <dbReference type="Proteomes" id="UP000005709"/>
    </source>
</evidence>
<evidence type="ECO:0000256" key="5">
    <source>
        <dbReference type="ARBA" id="ARBA00022519"/>
    </source>
</evidence>
<keyword evidence="5" id="KW-0997">Cell inner membrane</keyword>
<keyword evidence="7 9" id="KW-1133">Transmembrane helix</keyword>
<evidence type="ECO:0000256" key="2">
    <source>
        <dbReference type="ARBA" id="ARBA00010942"/>
    </source>
</evidence>
<evidence type="ECO:0000313" key="10">
    <source>
        <dbReference type="EMBL" id="EEV16534.1"/>
    </source>
</evidence>
<feature type="transmembrane region" description="Helical" evidence="9">
    <location>
        <begin position="524"/>
        <end position="551"/>
    </location>
</feature>
<dbReference type="Gene3D" id="3.30.2090.10">
    <property type="entry name" value="Multidrug efflux transporter AcrB TolC docking domain, DN and DC subdomains"/>
    <property type="match status" value="2"/>
</dbReference>
<evidence type="ECO:0000256" key="6">
    <source>
        <dbReference type="ARBA" id="ARBA00022692"/>
    </source>
</evidence>